<proteinExistence type="predicted"/>
<feature type="transmembrane region" description="Helical" evidence="4">
    <location>
        <begin position="349"/>
        <end position="370"/>
    </location>
</feature>
<organism evidence="6 8">
    <name type="scientific">Pseudomonas cannabina</name>
    <dbReference type="NCBI Taxonomy" id="86840"/>
    <lineage>
        <taxon>Bacteria</taxon>
        <taxon>Pseudomonadati</taxon>
        <taxon>Pseudomonadota</taxon>
        <taxon>Gammaproteobacteria</taxon>
        <taxon>Pseudomonadales</taxon>
        <taxon>Pseudomonadaceae</taxon>
        <taxon>Pseudomonas</taxon>
    </lineage>
</organism>
<dbReference type="EMBL" id="RBPH01000118">
    <property type="protein sequence ID" value="RMN81567.1"/>
    <property type="molecule type" value="Genomic_DNA"/>
</dbReference>
<dbReference type="EMBL" id="RBPJ01000350">
    <property type="protein sequence ID" value="RMN86696.1"/>
    <property type="molecule type" value="Genomic_DNA"/>
</dbReference>
<feature type="transmembrane region" description="Helical" evidence="4">
    <location>
        <begin position="382"/>
        <end position="400"/>
    </location>
</feature>
<evidence type="ECO:0000313" key="7">
    <source>
        <dbReference type="Proteomes" id="UP000269335"/>
    </source>
</evidence>
<feature type="transmembrane region" description="Helical" evidence="4">
    <location>
        <begin position="314"/>
        <end position="337"/>
    </location>
</feature>
<evidence type="ECO:0000256" key="3">
    <source>
        <dbReference type="ARBA" id="ARBA00023136"/>
    </source>
</evidence>
<dbReference type="InterPro" id="IPR036259">
    <property type="entry name" value="MFS_trans_sf"/>
</dbReference>
<sequence length="410" mass="42968">MDQSRFFGRNVVAATFLMAVFGWGIGFYGPPIFMYAVIQKTGWSAALCSAAVTVHFLAGTLIVIRLPALYKRIGFPWTTVSGAVILAAGIFGWSIVTQPWQLFIAATLSGFGWVTMGAAAVNAAISPWFVNKRPGALAMAYNGASIGGVVFSSGWVFLIGRFGFSLAATGVGLLSTAVIALLAFGVFRFTPEQRGQHPDGISQPGTALPRLTDSASVPLRTDRQFITLAAAMSLGLFAQIGLISQLFLLLVGHVTEQRAGLAIGIATVSAIAGRSLAARLIPRSAHRRHVACLSYGCQLLGCLTLLLISVNPAWLWAGMILFGLGIGNATSLPPLIAQVEFPPQQVARVVTLIVAIAQACYACAPAFFGGVRALSDGPHSELLTLTLAAGIQGLAILALIRGARSSAKDN</sequence>
<evidence type="ECO:0000313" key="6">
    <source>
        <dbReference type="EMBL" id="RMN86696.1"/>
    </source>
</evidence>
<feature type="transmembrane region" description="Helical" evidence="4">
    <location>
        <begin position="43"/>
        <end position="63"/>
    </location>
</feature>
<feature type="transmembrane region" description="Helical" evidence="4">
    <location>
        <begin position="259"/>
        <end position="277"/>
    </location>
</feature>
<protein>
    <submittedName>
        <fullName evidence="6">Major facilitator super protein 42</fullName>
    </submittedName>
</protein>
<dbReference type="AlphaFoldDB" id="A0A3M3QR17"/>
<feature type="transmembrane region" description="Helical" evidence="4">
    <location>
        <begin position="75"/>
        <end position="96"/>
    </location>
</feature>
<feature type="transmembrane region" description="Helical" evidence="4">
    <location>
        <begin position="137"/>
        <end position="158"/>
    </location>
</feature>
<dbReference type="Proteomes" id="UP000269335">
    <property type="component" value="Unassembled WGS sequence"/>
</dbReference>
<evidence type="ECO:0000256" key="4">
    <source>
        <dbReference type="SAM" id="Phobius"/>
    </source>
</evidence>
<evidence type="ECO:0000256" key="1">
    <source>
        <dbReference type="ARBA" id="ARBA00022692"/>
    </source>
</evidence>
<feature type="transmembrane region" description="Helical" evidence="4">
    <location>
        <begin position="289"/>
        <end position="308"/>
    </location>
</feature>
<feature type="transmembrane region" description="Helical" evidence="4">
    <location>
        <begin position="102"/>
        <end position="125"/>
    </location>
</feature>
<feature type="transmembrane region" description="Helical" evidence="4">
    <location>
        <begin position="225"/>
        <end position="247"/>
    </location>
</feature>
<accession>A0A3M3QR17</accession>
<evidence type="ECO:0000313" key="8">
    <source>
        <dbReference type="Proteomes" id="UP000270524"/>
    </source>
</evidence>
<name>A0A3M3QR17_PSECA</name>
<comment type="caution">
    <text evidence="6">The sequence shown here is derived from an EMBL/GenBank/DDBJ whole genome shotgun (WGS) entry which is preliminary data.</text>
</comment>
<dbReference type="Gene3D" id="1.20.1250.20">
    <property type="entry name" value="MFS general substrate transporter like domains"/>
    <property type="match status" value="1"/>
</dbReference>
<feature type="transmembrane region" description="Helical" evidence="4">
    <location>
        <begin position="164"/>
        <end position="187"/>
    </location>
</feature>
<dbReference type="SUPFAM" id="SSF103473">
    <property type="entry name" value="MFS general substrate transporter"/>
    <property type="match status" value="1"/>
</dbReference>
<keyword evidence="3 4" id="KW-0472">Membrane</keyword>
<keyword evidence="1 4" id="KW-0812">Transmembrane</keyword>
<dbReference type="GO" id="GO:0022857">
    <property type="term" value="F:transmembrane transporter activity"/>
    <property type="evidence" value="ECO:0007669"/>
    <property type="project" value="InterPro"/>
</dbReference>
<dbReference type="InterPro" id="IPR050327">
    <property type="entry name" value="Proton-linked_MCT"/>
</dbReference>
<feature type="transmembrane region" description="Helical" evidence="4">
    <location>
        <begin position="12"/>
        <end position="37"/>
    </location>
</feature>
<evidence type="ECO:0000313" key="5">
    <source>
        <dbReference type="EMBL" id="RMN81567.1"/>
    </source>
</evidence>
<dbReference type="Proteomes" id="UP000270524">
    <property type="component" value="Unassembled WGS sequence"/>
</dbReference>
<dbReference type="GeneID" id="64465096"/>
<gene>
    <name evidence="6" type="ORF">ALQ51_02196</name>
    <name evidence="5" type="ORF">ALQ53_00887</name>
</gene>
<dbReference type="PANTHER" id="PTHR11360:SF290">
    <property type="entry name" value="MONOCARBOXYLATE MFS PERMEASE"/>
    <property type="match status" value="1"/>
</dbReference>
<evidence type="ECO:0000256" key="2">
    <source>
        <dbReference type="ARBA" id="ARBA00022989"/>
    </source>
</evidence>
<dbReference type="InterPro" id="IPR011701">
    <property type="entry name" value="MFS"/>
</dbReference>
<reference evidence="7 8" key="1">
    <citation type="submission" date="2018-08" db="EMBL/GenBank/DDBJ databases">
        <title>Recombination of ecologically and evolutionarily significant loci maintains genetic cohesion in the Pseudomonas syringae species complex.</title>
        <authorList>
            <person name="Dillon M."/>
            <person name="Thakur S."/>
            <person name="Almeida R.N.D."/>
            <person name="Weir B.S."/>
            <person name="Guttman D.S."/>
        </authorList>
    </citation>
    <scope>NUCLEOTIDE SEQUENCE [LARGE SCALE GENOMIC DNA]</scope>
    <source>
        <strain evidence="5 7">ICMP 15201</strain>
        <strain evidence="6 8">ICMP 15203</strain>
    </source>
</reference>
<keyword evidence="2 4" id="KW-1133">Transmembrane helix</keyword>
<dbReference type="Pfam" id="PF07690">
    <property type="entry name" value="MFS_1"/>
    <property type="match status" value="1"/>
</dbReference>
<dbReference type="PANTHER" id="PTHR11360">
    <property type="entry name" value="MONOCARBOXYLATE TRANSPORTER"/>
    <property type="match status" value="1"/>
</dbReference>
<dbReference type="RefSeq" id="WP_007251107.1">
    <property type="nucleotide sequence ID" value="NZ_CP178532.1"/>
</dbReference>